<organism evidence="5 6">
    <name type="scientific">Venturia effusa</name>
    <dbReference type="NCBI Taxonomy" id="50376"/>
    <lineage>
        <taxon>Eukaryota</taxon>
        <taxon>Fungi</taxon>
        <taxon>Dikarya</taxon>
        <taxon>Ascomycota</taxon>
        <taxon>Pezizomycotina</taxon>
        <taxon>Dothideomycetes</taxon>
        <taxon>Pleosporomycetidae</taxon>
        <taxon>Venturiales</taxon>
        <taxon>Venturiaceae</taxon>
        <taxon>Venturia</taxon>
    </lineage>
</organism>
<evidence type="ECO:0000259" key="4">
    <source>
        <dbReference type="Pfam" id="PF08698"/>
    </source>
</evidence>
<evidence type="ECO:0000256" key="2">
    <source>
        <dbReference type="ARBA" id="ARBA00023242"/>
    </source>
</evidence>
<dbReference type="EMBL" id="CP042185">
    <property type="protein sequence ID" value="QDS67621.1"/>
    <property type="molecule type" value="Genomic_DNA"/>
</dbReference>
<protein>
    <recommendedName>
        <fullName evidence="4">Fcf2 pre-rRNA processing C-terminal domain-containing protein</fullName>
    </recommendedName>
</protein>
<dbReference type="OrthoDB" id="427886at2759"/>
<name>A0A517KW66_9PEZI</name>
<dbReference type="InterPro" id="IPR014810">
    <property type="entry name" value="Fcf2_C"/>
</dbReference>
<keyword evidence="6" id="KW-1185">Reference proteome</keyword>
<feature type="domain" description="Fcf2 pre-rRNA processing C-terminal" evidence="4">
    <location>
        <begin position="116"/>
        <end position="209"/>
    </location>
</feature>
<reference evidence="5 6" key="1">
    <citation type="submission" date="2019-07" db="EMBL/GenBank/DDBJ databases">
        <title>Finished genome of Venturia effusa.</title>
        <authorList>
            <person name="Young C.A."/>
            <person name="Cox M.P."/>
            <person name="Ganley A.R.D."/>
            <person name="David W.J."/>
        </authorList>
    </citation>
    <scope>NUCLEOTIDE SEQUENCE [LARGE SCALE GENOMIC DNA]</scope>
    <source>
        <strain evidence="6">albino</strain>
    </source>
</reference>
<dbReference type="Pfam" id="PF08698">
    <property type="entry name" value="Fcf2"/>
    <property type="match status" value="1"/>
</dbReference>
<evidence type="ECO:0000256" key="1">
    <source>
        <dbReference type="ARBA" id="ARBA00004604"/>
    </source>
</evidence>
<proteinExistence type="predicted"/>
<dbReference type="GO" id="GO:0006396">
    <property type="term" value="P:RNA processing"/>
    <property type="evidence" value="ECO:0007669"/>
    <property type="project" value="TreeGrafter"/>
</dbReference>
<keyword evidence="2" id="KW-0539">Nucleus</keyword>
<dbReference type="AlphaFoldDB" id="A0A517KW66"/>
<sequence length="238" mass="27144">MADFDDSSRTLSNESVRSEDFLSDDDLSDEQIDALLQRASERANSARLAVQTLQRPAAKLPKLHSGTLPTPYVQTVGHIARAEKKALISDEHRSLAEQPKRVMDESLYKKQVRAKAKETLSDWYNLPKTDLTPELKRDLQLLNMRSVLDPKRMYKKQGKFKIPEYSQVGVIVEGPTEFYSARLQKGDRKKTFVDSALAREAQNGRFKKKYDEVQMSKTSGKKAFYNALRAKRTKAFKG</sequence>
<dbReference type="STRING" id="50376.A0A517KW66"/>
<accession>A0A517KW66</accession>
<feature type="region of interest" description="Disordered" evidence="3">
    <location>
        <begin position="1"/>
        <end position="24"/>
    </location>
</feature>
<dbReference type="InterPro" id="IPR039883">
    <property type="entry name" value="Fcf2/DNTTIP2"/>
</dbReference>
<dbReference type="GO" id="GO:0005730">
    <property type="term" value="C:nucleolus"/>
    <property type="evidence" value="ECO:0007669"/>
    <property type="project" value="UniProtKB-SubCell"/>
</dbReference>
<evidence type="ECO:0000313" key="6">
    <source>
        <dbReference type="Proteomes" id="UP000316270"/>
    </source>
</evidence>
<comment type="subcellular location">
    <subcellularLocation>
        <location evidence="1">Nucleus</location>
        <location evidence="1">Nucleolus</location>
    </subcellularLocation>
</comment>
<dbReference type="Proteomes" id="UP000316270">
    <property type="component" value="Chromosome 1"/>
</dbReference>
<dbReference type="PANTHER" id="PTHR21686">
    <property type="entry name" value="DEOXYNUCLEOTIDYLTRANSFERASE TERMINAL-INTERACTING PROTEIN 2"/>
    <property type="match status" value="1"/>
</dbReference>
<evidence type="ECO:0000313" key="5">
    <source>
        <dbReference type="EMBL" id="QDS67621.1"/>
    </source>
</evidence>
<evidence type="ECO:0000256" key="3">
    <source>
        <dbReference type="SAM" id="MobiDB-lite"/>
    </source>
</evidence>
<gene>
    <name evidence="5" type="ORF">FKW77_004235</name>
</gene>
<dbReference type="GO" id="GO:0003723">
    <property type="term" value="F:RNA binding"/>
    <property type="evidence" value="ECO:0007669"/>
    <property type="project" value="TreeGrafter"/>
</dbReference>
<dbReference type="PANTHER" id="PTHR21686:SF12">
    <property type="entry name" value="DEOXYNUCLEOTIDYLTRANSFERASE TERMINAL-INTERACTING PROTEIN 2"/>
    <property type="match status" value="1"/>
</dbReference>